<comment type="caution">
    <text evidence="2">The sequence shown here is derived from an EMBL/GenBank/DDBJ whole genome shotgun (WGS) entry which is preliminary data.</text>
</comment>
<organism evidence="2">
    <name type="scientific">invertebrate metagenome</name>
    <dbReference type="NCBI Taxonomy" id="1711999"/>
    <lineage>
        <taxon>unclassified sequences</taxon>
        <taxon>metagenomes</taxon>
        <taxon>organismal metagenomes</taxon>
    </lineage>
</organism>
<dbReference type="AlphaFoldDB" id="A0A2H9T3R0"/>
<proteinExistence type="predicted"/>
<sequence length="101" mass="11532">MATNNPLDQVVVNRPVPKKRDKSNPSQKKSCVANRMTSANTNTRVFSLRVTESELQEMNRIAELLKEHIRSGNRNNLLRACFQAMKKKNINSIINQITKLP</sequence>
<evidence type="ECO:0000256" key="1">
    <source>
        <dbReference type="SAM" id="MobiDB-lite"/>
    </source>
</evidence>
<name>A0A2H9T3R0_9ZZZZ</name>
<reference evidence="2" key="1">
    <citation type="journal article" date="2017" name="Appl. Environ. Microbiol.">
        <title>Molecular characterization of an Endozoicomonas-like organism causing infection in king scallop Pecten maximus L.</title>
        <authorList>
            <person name="Cano I."/>
            <person name="van Aerle R."/>
            <person name="Ross S."/>
            <person name="Verner-Jeffreys D.W."/>
            <person name="Paley R.K."/>
            <person name="Rimmer G."/>
            <person name="Ryder D."/>
            <person name="Hooper P."/>
            <person name="Stone D."/>
            <person name="Feist S.W."/>
        </authorList>
    </citation>
    <scope>NUCLEOTIDE SEQUENCE</scope>
</reference>
<evidence type="ECO:0000313" key="2">
    <source>
        <dbReference type="EMBL" id="PJE77827.1"/>
    </source>
</evidence>
<accession>A0A2H9T3R0</accession>
<protein>
    <submittedName>
        <fullName evidence="2">Uncharacterized protein</fullName>
    </submittedName>
</protein>
<feature type="region of interest" description="Disordered" evidence="1">
    <location>
        <begin position="1"/>
        <end position="32"/>
    </location>
</feature>
<gene>
    <name evidence="2" type="ORF">CI610_03243</name>
</gene>
<dbReference type="EMBL" id="NSIT01000356">
    <property type="protein sequence ID" value="PJE77827.1"/>
    <property type="molecule type" value="Genomic_DNA"/>
</dbReference>